<reference evidence="2" key="1">
    <citation type="journal article" date="2015" name="PLoS Genet.">
        <title>The dynamic genome and transcriptome of the human fungal pathogen Blastomyces and close relative Emmonsia.</title>
        <authorList>
            <person name="Munoz J.F."/>
            <person name="Gauthier G.M."/>
            <person name="Desjardins C.A."/>
            <person name="Gallo J.E."/>
            <person name="Holder J."/>
            <person name="Sullivan T.D."/>
            <person name="Marty A.J."/>
            <person name="Carmen J.C."/>
            <person name="Chen Z."/>
            <person name="Ding L."/>
            <person name="Gujja S."/>
            <person name="Magrini V."/>
            <person name="Misas E."/>
            <person name="Mitreva M."/>
            <person name="Priest M."/>
            <person name="Saif S."/>
            <person name="Whiston E.A."/>
            <person name="Young S."/>
            <person name="Zeng Q."/>
            <person name="Goldman W.E."/>
            <person name="Mardis E.R."/>
            <person name="Taylor J.W."/>
            <person name="McEwen J.G."/>
            <person name="Clay O.K."/>
            <person name="Klein B.S."/>
            <person name="Cuomo C.A."/>
        </authorList>
    </citation>
    <scope>NUCLEOTIDE SEQUENCE [LARGE SCALE GENOMIC DNA]</scope>
    <source>
        <strain evidence="2">UAMH 139</strain>
    </source>
</reference>
<proteinExistence type="predicted"/>
<organism evidence="1 2">
    <name type="scientific">Blastomyces silverae</name>
    <dbReference type="NCBI Taxonomy" id="2060906"/>
    <lineage>
        <taxon>Eukaryota</taxon>
        <taxon>Fungi</taxon>
        <taxon>Dikarya</taxon>
        <taxon>Ascomycota</taxon>
        <taxon>Pezizomycotina</taxon>
        <taxon>Eurotiomycetes</taxon>
        <taxon>Eurotiomycetidae</taxon>
        <taxon>Onygenales</taxon>
        <taxon>Ajellomycetaceae</taxon>
        <taxon>Blastomyces</taxon>
    </lineage>
</organism>
<evidence type="ECO:0000313" key="1">
    <source>
        <dbReference type="EMBL" id="KLJ07065.1"/>
    </source>
</evidence>
<dbReference type="EMBL" id="LDEV01002922">
    <property type="protein sequence ID" value="KLJ07065.1"/>
    <property type="molecule type" value="Genomic_DNA"/>
</dbReference>
<sequence length="122" mass="13835">MKEGWQIPPINLISSPSQFLLPHFPTYHLLAHQDNGQTTRGLLMLIFPLHDIPPWRIVGRADKEEYTRNMQTEAMILDTLLILVSRGLLPELLTGNLPAMTKIYVVLQACKMLGNLSLCMII</sequence>
<dbReference type="Proteomes" id="UP000053573">
    <property type="component" value="Unassembled WGS sequence"/>
</dbReference>
<name>A0A0H1B6P9_9EURO</name>
<evidence type="ECO:0000313" key="2">
    <source>
        <dbReference type="Proteomes" id="UP000053573"/>
    </source>
</evidence>
<dbReference type="AlphaFoldDB" id="A0A0H1B6P9"/>
<accession>A0A0H1B6P9</accession>
<gene>
    <name evidence="1" type="ORF">EMPG_17436</name>
</gene>
<protein>
    <submittedName>
        <fullName evidence="1">Uncharacterized protein</fullName>
    </submittedName>
</protein>
<comment type="caution">
    <text evidence="1">The sequence shown here is derived from an EMBL/GenBank/DDBJ whole genome shotgun (WGS) entry which is preliminary data.</text>
</comment>
<keyword evidence="2" id="KW-1185">Reference proteome</keyword>